<feature type="compositionally biased region" description="Low complexity" evidence="1">
    <location>
        <begin position="67"/>
        <end position="86"/>
    </location>
</feature>
<accession>A0A8J7SC32</accession>
<gene>
    <name evidence="2" type="ORF">H0I76_02235</name>
</gene>
<dbReference type="AlphaFoldDB" id="A0A8J7SC32"/>
<sequence length="230" mass="24545">MFTKQVESFEAWTKPTKAAFDFWVSFWPVAPAFGVEWRFADAMPRFTPRILETGMERDEDGKKAGTRAKPAAKPTRKAATSSKAKAPVPHAEPAVAVIEAVEEAMAPVEAVVEAAIENVEDIVDAMSEAVAAPAAKPAPAEKAMATETAAASGKPSSLMAKAPAKIDDLKLIKGIGPSLEKQLNGLGVYTFKQIAGFSEADLAWIDDHLTAFKGRCFRDDWIGQAGAQLG</sequence>
<evidence type="ECO:0000256" key="1">
    <source>
        <dbReference type="SAM" id="MobiDB-lite"/>
    </source>
</evidence>
<dbReference type="Proteomes" id="UP000655420">
    <property type="component" value="Unassembled WGS sequence"/>
</dbReference>
<comment type="caution">
    <text evidence="2">The sequence shown here is derived from an EMBL/GenBank/DDBJ whole genome shotgun (WGS) entry which is preliminary data.</text>
</comment>
<dbReference type="EMBL" id="JAEHHL010000001">
    <property type="protein sequence ID" value="MBK0397996.1"/>
    <property type="molecule type" value="Genomic_DNA"/>
</dbReference>
<dbReference type="RefSeq" id="WP_200606418.1">
    <property type="nucleotide sequence ID" value="NZ_JAEHHL010000001.1"/>
</dbReference>
<dbReference type="Gene3D" id="1.10.150.20">
    <property type="entry name" value="5' to 3' exonuclease, C-terminal subdomain"/>
    <property type="match status" value="1"/>
</dbReference>
<feature type="region of interest" description="Disordered" evidence="1">
    <location>
        <begin position="56"/>
        <end position="86"/>
    </location>
</feature>
<evidence type="ECO:0000313" key="3">
    <source>
        <dbReference type="Proteomes" id="UP000655420"/>
    </source>
</evidence>
<proteinExistence type="predicted"/>
<name>A0A8J7SC32_9RHOB</name>
<reference evidence="2" key="1">
    <citation type="submission" date="2020-12" db="EMBL/GenBank/DDBJ databases">
        <title>Bacterial taxonomy.</title>
        <authorList>
            <person name="Pan X."/>
        </authorList>
    </citation>
    <scope>NUCLEOTIDE SEQUENCE</scope>
    <source>
        <strain evidence="2">M0105</strain>
    </source>
</reference>
<evidence type="ECO:0000313" key="2">
    <source>
        <dbReference type="EMBL" id="MBK0397996.1"/>
    </source>
</evidence>
<organism evidence="2 3">
    <name type="scientific">Thermohalobaculum xanthum</name>
    <dbReference type="NCBI Taxonomy" id="2753746"/>
    <lineage>
        <taxon>Bacteria</taxon>
        <taxon>Pseudomonadati</taxon>
        <taxon>Pseudomonadota</taxon>
        <taxon>Alphaproteobacteria</taxon>
        <taxon>Rhodobacterales</taxon>
        <taxon>Paracoccaceae</taxon>
        <taxon>Thermohalobaculum</taxon>
    </lineage>
</organism>
<keyword evidence="3" id="KW-1185">Reference proteome</keyword>
<protein>
    <submittedName>
        <fullName evidence="2">Uncharacterized protein</fullName>
    </submittedName>
</protein>